<dbReference type="PANTHER" id="PTHR23050">
    <property type="entry name" value="CALCIUM BINDING PROTEIN"/>
    <property type="match status" value="1"/>
</dbReference>
<accession>A0AAW2Z6I5</accession>
<evidence type="ECO:0000313" key="5">
    <source>
        <dbReference type="Proteomes" id="UP001431209"/>
    </source>
</evidence>
<keyword evidence="5" id="KW-1185">Reference proteome</keyword>
<dbReference type="SMART" id="SM00054">
    <property type="entry name" value="EFh"/>
    <property type="match status" value="4"/>
</dbReference>
<sequence>MATLTKTRDPKIIKSIIKKYDTDGNSKIDVKEFGNLVKDLGYKFTDENVQAFLMLIDTDGSGYIDQEEFITWWSNETFHTDKIIDLITQAAAIFKKFDVDNSKKISRSEFTALAKEVVQLDDSIAQDKLFQQIDQSKDKEIQFAEFCKWLKWF</sequence>
<dbReference type="PROSITE" id="PS50222">
    <property type="entry name" value="EF_HAND_2"/>
    <property type="match status" value="4"/>
</dbReference>
<keyword evidence="1" id="KW-0677">Repeat</keyword>
<evidence type="ECO:0000256" key="2">
    <source>
        <dbReference type="ARBA" id="ARBA00022837"/>
    </source>
</evidence>
<dbReference type="InterPro" id="IPR050145">
    <property type="entry name" value="Centrin_CML-like"/>
</dbReference>
<dbReference type="Proteomes" id="UP001431209">
    <property type="component" value="Unassembled WGS sequence"/>
</dbReference>
<feature type="domain" description="EF-hand" evidence="3">
    <location>
        <begin position="127"/>
        <end position="153"/>
    </location>
</feature>
<proteinExistence type="predicted"/>
<dbReference type="InterPro" id="IPR002048">
    <property type="entry name" value="EF_hand_dom"/>
</dbReference>
<name>A0AAW2Z6I5_9EUKA</name>
<gene>
    <name evidence="4" type="ORF">AKO1_004818</name>
</gene>
<protein>
    <submittedName>
        <fullName evidence="4">Caltractin</fullName>
    </submittedName>
</protein>
<dbReference type="PROSITE" id="PS00018">
    <property type="entry name" value="EF_HAND_1"/>
    <property type="match status" value="3"/>
</dbReference>
<feature type="domain" description="EF-hand" evidence="3">
    <location>
        <begin position="85"/>
        <end position="120"/>
    </location>
</feature>
<dbReference type="Pfam" id="PF13499">
    <property type="entry name" value="EF-hand_7"/>
    <property type="match status" value="2"/>
</dbReference>
<evidence type="ECO:0000259" key="3">
    <source>
        <dbReference type="PROSITE" id="PS50222"/>
    </source>
</evidence>
<dbReference type="Gene3D" id="1.10.238.10">
    <property type="entry name" value="EF-hand"/>
    <property type="match status" value="2"/>
</dbReference>
<reference evidence="4 5" key="1">
    <citation type="submission" date="2024-03" db="EMBL/GenBank/DDBJ databases">
        <title>The Acrasis kona genome and developmental transcriptomes reveal deep origins of eukaryotic multicellular pathways.</title>
        <authorList>
            <person name="Sheikh S."/>
            <person name="Fu C.-J."/>
            <person name="Brown M.W."/>
            <person name="Baldauf S.L."/>
        </authorList>
    </citation>
    <scope>NUCLEOTIDE SEQUENCE [LARGE SCALE GENOMIC DNA]</scope>
    <source>
        <strain evidence="4 5">ATCC MYA-3509</strain>
    </source>
</reference>
<evidence type="ECO:0000256" key="1">
    <source>
        <dbReference type="ARBA" id="ARBA00022737"/>
    </source>
</evidence>
<keyword evidence="2" id="KW-0106">Calcium</keyword>
<comment type="caution">
    <text evidence="4">The sequence shown here is derived from an EMBL/GenBank/DDBJ whole genome shotgun (WGS) entry which is preliminary data.</text>
</comment>
<dbReference type="GO" id="GO:0043226">
    <property type="term" value="C:organelle"/>
    <property type="evidence" value="ECO:0007669"/>
    <property type="project" value="UniProtKB-ARBA"/>
</dbReference>
<evidence type="ECO:0000313" key="4">
    <source>
        <dbReference type="EMBL" id="KAL0484281.1"/>
    </source>
</evidence>
<dbReference type="EMBL" id="JAOPGA020001032">
    <property type="protein sequence ID" value="KAL0484281.1"/>
    <property type="molecule type" value="Genomic_DNA"/>
</dbReference>
<dbReference type="FunFam" id="1.10.238.10:FF:000178">
    <property type="entry name" value="Calmodulin-2 A"/>
    <property type="match status" value="1"/>
</dbReference>
<organism evidence="4 5">
    <name type="scientific">Acrasis kona</name>
    <dbReference type="NCBI Taxonomy" id="1008807"/>
    <lineage>
        <taxon>Eukaryota</taxon>
        <taxon>Discoba</taxon>
        <taxon>Heterolobosea</taxon>
        <taxon>Tetramitia</taxon>
        <taxon>Eutetramitia</taxon>
        <taxon>Acrasidae</taxon>
        <taxon>Acrasis</taxon>
    </lineage>
</organism>
<dbReference type="InterPro" id="IPR018247">
    <property type="entry name" value="EF_Hand_1_Ca_BS"/>
</dbReference>
<feature type="domain" description="EF-hand" evidence="3">
    <location>
        <begin position="44"/>
        <end position="79"/>
    </location>
</feature>
<dbReference type="GO" id="GO:0005509">
    <property type="term" value="F:calcium ion binding"/>
    <property type="evidence" value="ECO:0007669"/>
    <property type="project" value="InterPro"/>
</dbReference>
<feature type="domain" description="EF-hand" evidence="3">
    <location>
        <begin position="8"/>
        <end position="43"/>
    </location>
</feature>
<dbReference type="InterPro" id="IPR011992">
    <property type="entry name" value="EF-hand-dom_pair"/>
</dbReference>
<dbReference type="AlphaFoldDB" id="A0AAW2Z6I5"/>
<dbReference type="SUPFAM" id="SSF47473">
    <property type="entry name" value="EF-hand"/>
    <property type="match status" value="1"/>
</dbReference>